<dbReference type="SMART" id="SM00897">
    <property type="entry name" value="FIST"/>
    <property type="match status" value="1"/>
</dbReference>
<sequence length="893" mass="96223">MAGAGEPDSGSGGMVQFADVTFFETPDAVTPGAFRLEGAQASLAIAYLSPYAPFAETIRRLTALAGATPLLAVSTAGELCESASARGSLYRPAGEGRHSLVLQTFSPALIGAVSLHAVPLHNEDIRGAAPPIGRSERVERIRRSLETVTPPFALNSEETVALTFIDGVSASESYFMEAVYQSGRFPCLFIGGSAGGLFDFRATHVHDGATVRQNHAVVAFLKLAPGRRYAVLKSHNFHRTERSFVVLKADPDHRTVSTVADPDTLEVWPAPEAMARLLDCAPEALEQSLNSHTFGIDLDGETYVRSVAGIDHGAGQVSFYCDVNAGDRLYLLEKNDFTTQTRQDYQAFLRGKPPPVAGILNDCILRRLNNPDQLGGLDGLWGCPVAGFSTFGELFGININQTLSGLFFFDVPEGVGFSDPFLERFPVHYGRFVNYFTSCRLNRVDLLNRLRTRTSQSLVDQLAEMDGGAEEVGTLALQARMEQALRASQRRLEAITDSLFDGVLLVDGQGRVMFANPAARRLLGEGAAGEGDLDRLVRLERGGQGLSLCREVAEPALRRHQSMSEEDALFVTADGRRLPVSYAVAPLREERGMEGVVLSFRSIEDLKTAQREAEQASRLASVGQLAAGIAHEINTPIQYVGDNLRFIRQSLEQVSGLFGQIRDLLDGEGLPGLDGPGMRDVLAGYDLDYLLEELPVAAAQSLEGAERIAGIVRSMKEFSHPGTTNKTVTDLNHALETTVTISRNEWKHVARLEMDLAPGLPPVECFAADINQVFLNLIVNAAQALGEAHAQDHRLGTIRIASRACGDHVEIRIADDGPGVPPELRQRIFDPFFTTKGVGKGTGQGLALCLNTVAHKHGGTLCLDAGAGPGATFVVRLPIHAVRQEGAEQAASG</sequence>
<dbReference type="PROSITE" id="PS50109">
    <property type="entry name" value="HIS_KIN"/>
    <property type="match status" value="1"/>
</dbReference>
<dbReference type="PROSITE" id="PS50113">
    <property type="entry name" value="PAC"/>
    <property type="match status" value="1"/>
</dbReference>
<reference evidence="10" key="1">
    <citation type="submission" date="2016-10" db="EMBL/GenBank/DDBJ databases">
        <title>Sequence of Gallionella enrichment culture.</title>
        <authorList>
            <person name="Poehlein A."/>
            <person name="Muehling M."/>
            <person name="Daniel R."/>
        </authorList>
    </citation>
    <scope>NUCLEOTIDE SEQUENCE</scope>
</reference>
<keyword evidence="5" id="KW-0067">ATP-binding</keyword>
<accession>A0A1J5R5W4</accession>
<feature type="domain" description="Histidine kinase" evidence="7">
    <location>
        <begin position="628"/>
        <end position="881"/>
    </location>
</feature>
<dbReference type="SMART" id="SM00387">
    <property type="entry name" value="HATPase_c"/>
    <property type="match status" value="1"/>
</dbReference>
<dbReference type="AlphaFoldDB" id="A0A1J5R5W4"/>
<keyword evidence="1" id="KW-0597">Phosphoprotein</keyword>
<keyword evidence="6" id="KW-0902">Two-component regulatory system</keyword>
<dbReference type="GO" id="GO:0005524">
    <property type="term" value="F:ATP binding"/>
    <property type="evidence" value="ECO:0007669"/>
    <property type="project" value="UniProtKB-KW"/>
</dbReference>
<dbReference type="InterPro" id="IPR004358">
    <property type="entry name" value="Sig_transdc_His_kin-like_C"/>
</dbReference>
<evidence type="ECO:0000313" key="10">
    <source>
        <dbReference type="EMBL" id="OIQ91289.1"/>
    </source>
</evidence>
<keyword evidence="3" id="KW-0547">Nucleotide-binding</keyword>
<dbReference type="CDD" id="cd00130">
    <property type="entry name" value="PAS"/>
    <property type="match status" value="1"/>
</dbReference>
<evidence type="ECO:0000259" key="7">
    <source>
        <dbReference type="PROSITE" id="PS50109"/>
    </source>
</evidence>
<keyword evidence="2 10" id="KW-0808">Transferase</keyword>
<organism evidence="10">
    <name type="scientific">mine drainage metagenome</name>
    <dbReference type="NCBI Taxonomy" id="410659"/>
    <lineage>
        <taxon>unclassified sequences</taxon>
        <taxon>metagenomes</taxon>
        <taxon>ecological metagenomes</taxon>
    </lineage>
</organism>
<dbReference type="SUPFAM" id="SSF55874">
    <property type="entry name" value="ATPase domain of HSP90 chaperone/DNA topoisomerase II/histidine kinase"/>
    <property type="match status" value="1"/>
</dbReference>
<dbReference type="GO" id="GO:0000155">
    <property type="term" value="F:phosphorelay sensor kinase activity"/>
    <property type="evidence" value="ECO:0007669"/>
    <property type="project" value="InterPro"/>
</dbReference>
<dbReference type="InterPro" id="IPR003594">
    <property type="entry name" value="HATPase_dom"/>
</dbReference>
<dbReference type="CDD" id="cd00082">
    <property type="entry name" value="HisKA"/>
    <property type="match status" value="1"/>
</dbReference>
<dbReference type="PANTHER" id="PTHR43065">
    <property type="entry name" value="SENSOR HISTIDINE KINASE"/>
    <property type="match status" value="1"/>
</dbReference>
<dbReference type="NCBIfam" id="TIGR00229">
    <property type="entry name" value="sensory_box"/>
    <property type="match status" value="1"/>
</dbReference>
<dbReference type="Gene3D" id="3.30.565.10">
    <property type="entry name" value="Histidine kinase-like ATPase, C-terminal domain"/>
    <property type="match status" value="1"/>
</dbReference>
<dbReference type="EC" id="2.7.13.3" evidence="10"/>
<proteinExistence type="predicted"/>
<dbReference type="Pfam" id="PF13188">
    <property type="entry name" value="PAS_8"/>
    <property type="match status" value="1"/>
</dbReference>
<dbReference type="InterPro" id="IPR000700">
    <property type="entry name" value="PAS-assoc_C"/>
</dbReference>
<dbReference type="Pfam" id="PF10442">
    <property type="entry name" value="FIST_C"/>
    <property type="match status" value="1"/>
</dbReference>
<evidence type="ECO:0000259" key="8">
    <source>
        <dbReference type="PROSITE" id="PS50112"/>
    </source>
</evidence>
<gene>
    <name evidence="10" type="primary">kinE_5</name>
    <name evidence="10" type="ORF">GALL_268230</name>
</gene>
<dbReference type="InterPro" id="IPR005467">
    <property type="entry name" value="His_kinase_dom"/>
</dbReference>
<dbReference type="EMBL" id="MLJW01000264">
    <property type="protein sequence ID" value="OIQ91289.1"/>
    <property type="molecule type" value="Genomic_DNA"/>
</dbReference>
<feature type="domain" description="PAC" evidence="9">
    <location>
        <begin position="564"/>
        <end position="615"/>
    </location>
</feature>
<dbReference type="SMART" id="SM00091">
    <property type="entry name" value="PAS"/>
    <property type="match status" value="1"/>
</dbReference>
<evidence type="ECO:0000256" key="1">
    <source>
        <dbReference type="ARBA" id="ARBA00022553"/>
    </source>
</evidence>
<dbReference type="InterPro" id="IPR035965">
    <property type="entry name" value="PAS-like_dom_sf"/>
</dbReference>
<evidence type="ECO:0000256" key="4">
    <source>
        <dbReference type="ARBA" id="ARBA00022777"/>
    </source>
</evidence>
<name>A0A1J5R5W4_9ZZZZ</name>
<dbReference type="Gene3D" id="1.10.287.130">
    <property type="match status" value="1"/>
</dbReference>
<dbReference type="InterPro" id="IPR036890">
    <property type="entry name" value="HATPase_C_sf"/>
</dbReference>
<evidence type="ECO:0000256" key="6">
    <source>
        <dbReference type="ARBA" id="ARBA00023012"/>
    </source>
</evidence>
<feature type="domain" description="PAS" evidence="8">
    <location>
        <begin position="488"/>
        <end position="524"/>
    </location>
</feature>
<evidence type="ECO:0000256" key="5">
    <source>
        <dbReference type="ARBA" id="ARBA00022840"/>
    </source>
</evidence>
<dbReference type="Pfam" id="PF02518">
    <property type="entry name" value="HATPase_c"/>
    <property type="match status" value="1"/>
</dbReference>
<dbReference type="PANTHER" id="PTHR43065:SF46">
    <property type="entry name" value="C4-DICARBOXYLATE TRANSPORT SENSOR PROTEIN DCTB"/>
    <property type="match status" value="1"/>
</dbReference>
<dbReference type="PROSITE" id="PS50112">
    <property type="entry name" value="PAS"/>
    <property type="match status" value="1"/>
</dbReference>
<protein>
    <submittedName>
        <fullName evidence="10">Sporulation kinase E</fullName>
        <ecNumber evidence="10">2.7.13.3</ecNumber>
    </submittedName>
</protein>
<comment type="caution">
    <text evidence="10">The sequence shown here is derived from an EMBL/GenBank/DDBJ whole genome shotgun (WGS) entry which is preliminary data.</text>
</comment>
<keyword evidence="4 10" id="KW-0418">Kinase</keyword>
<dbReference type="InterPro" id="IPR013702">
    <property type="entry name" value="FIST_domain_N"/>
</dbReference>
<evidence type="ECO:0000259" key="9">
    <source>
        <dbReference type="PROSITE" id="PS50113"/>
    </source>
</evidence>
<evidence type="ECO:0000256" key="2">
    <source>
        <dbReference type="ARBA" id="ARBA00022679"/>
    </source>
</evidence>
<dbReference type="PRINTS" id="PR00344">
    <property type="entry name" value="BCTRLSENSOR"/>
</dbReference>
<dbReference type="SUPFAM" id="SSF55785">
    <property type="entry name" value="PYP-like sensor domain (PAS domain)"/>
    <property type="match status" value="1"/>
</dbReference>
<dbReference type="InterPro" id="IPR003661">
    <property type="entry name" value="HisK_dim/P_dom"/>
</dbReference>
<dbReference type="InterPro" id="IPR019494">
    <property type="entry name" value="FIST_C"/>
</dbReference>
<dbReference type="Gene3D" id="3.30.450.20">
    <property type="entry name" value="PAS domain"/>
    <property type="match status" value="1"/>
</dbReference>
<evidence type="ECO:0000256" key="3">
    <source>
        <dbReference type="ARBA" id="ARBA00022741"/>
    </source>
</evidence>
<dbReference type="Pfam" id="PF08495">
    <property type="entry name" value="FIST"/>
    <property type="match status" value="1"/>
</dbReference>
<dbReference type="InterPro" id="IPR000014">
    <property type="entry name" value="PAS"/>
</dbReference>
<dbReference type="SMART" id="SM01204">
    <property type="entry name" value="FIST_C"/>
    <property type="match status" value="1"/>
</dbReference>